<dbReference type="AlphaFoldDB" id="A0A9P8QM80"/>
<dbReference type="OrthoDB" id="4763081at2759"/>
<sequence>MPEPSGHIHLQQQCSACGDAFSCKEAFVSVLRSGDSVTVVGSYEFPFGRGATDALNDRTGRTFTHCRPCVPCESATIHADCFDLFRRSCTHAKGLHRLLRAAVWRSPWHGAPKFKVCPEVDVHGSMLLAARACHLPELASMPPEIMCMIWRDAFAQPSLLGRYQSVVALAAESCDQDPDQQTSLSVCNVASWERGGRPLVEERDAPPFIRITIDRRGVRRIERLVQRPEFLHRRSDTELYIVETREAMAGVDVLFQSGLARLDLARTEVDLRPWDTRTPPPLESLSVRPAISKSIQFATIHLARITGITFFMSAKSGTVFAIHTHTSQAPSAVPTFSRLSKHQQWQACWIHVPFTSGDRLTHFGVRHVDSTSWHILVMKTPSCRFRFRGRTCPNTTQLRFEKAGDYIIGPHFEKDEEVQDSIWPVEDQLLLVCSISRTGSVLALNAFPQRSGTAVPPFAQIDQIRLPPAFTQAFFSSAPLENVVRLRVFTDHAKCCRGLLLEYEDGSKRSVGECRIGVDRQRVYRSPACICIFQEATELYIKACYRLEHKHVAGDWTVLDVTFRHEL</sequence>
<reference evidence="1" key="1">
    <citation type="submission" date="2021-08" db="EMBL/GenBank/DDBJ databases">
        <title>Chromosome-Level Trichoderma cornu-damae using Hi-C Data.</title>
        <authorList>
            <person name="Kim C.S."/>
        </authorList>
    </citation>
    <scope>NUCLEOTIDE SEQUENCE</scope>
    <source>
        <strain evidence="1">KA19-0412C</strain>
    </source>
</reference>
<organism evidence="1 2">
    <name type="scientific">Trichoderma cornu-damae</name>
    <dbReference type="NCBI Taxonomy" id="654480"/>
    <lineage>
        <taxon>Eukaryota</taxon>
        <taxon>Fungi</taxon>
        <taxon>Dikarya</taxon>
        <taxon>Ascomycota</taxon>
        <taxon>Pezizomycotina</taxon>
        <taxon>Sordariomycetes</taxon>
        <taxon>Hypocreomycetidae</taxon>
        <taxon>Hypocreales</taxon>
        <taxon>Hypocreaceae</taxon>
        <taxon>Trichoderma</taxon>
    </lineage>
</organism>
<proteinExistence type="predicted"/>
<name>A0A9P8QM80_9HYPO</name>
<comment type="caution">
    <text evidence="1">The sequence shown here is derived from an EMBL/GenBank/DDBJ whole genome shotgun (WGS) entry which is preliminary data.</text>
</comment>
<dbReference type="Proteomes" id="UP000827724">
    <property type="component" value="Unassembled WGS sequence"/>
</dbReference>
<keyword evidence="2" id="KW-1185">Reference proteome</keyword>
<gene>
    <name evidence="1" type="ORF">Trco_006639</name>
</gene>
<accession>A0A9P8QM80</accession>
<evidence type="ECO:0000313" key="1">
    <source>
        <dbReference type="EMBL" id="KAH6604932.1"/>
    </source>
</evidence>
<protein>
    <submittedName>
        <fullName evidence="1">Uncharacterized protein</fullName>
    </submittedName>
</protein>
<evidence type="ECO:0000313" key="2">
    <source>
        <dbReference type="Proteomes" id="UP000827724"/>
    </source>
</evidence>
<dbReference type="EMBL" id="JAIWOZ010000005">
    <property type="protein sequence ID" value="KAH6604932.1"/>
    <property type="molecule type" value="Genomic_DNA"/>
</dbReference>